<evidence type="ECO:0000313" key="3">
    <source>
        <dbReference type="Proteomes" id="UP000035016"/>
    </source>
</evidence>
<protein>
    <submittedName>
        <fullName evidence="2">Uncharacterized protein</fullName>
    </submittedName>
</protein>
<gene>
    <name evidence="2" type="primary">sle_40600</name>
</gene>
<accession>A0A0F7VSN8</accession>
<reference evidence="2 3" key="1">
    <citation type="submission" date="2015-02" db="EMBL/GenBank/DDBJ databases">
        <authorList>
            <person name="Gomez-Escribano P.J."/>
        </authorList>
    </citation>
    <scope>NUCLEOTIDE SEQUENCE [LARGE SCALE GENOMIC DNA]</scope>
    <source>
        <strain evidence="3">C34 (DSM 42122 / NRRL B-24963)</strain>
    </source>
</reference>
<keyword evidence="1" id="KW-0472">Membrane</keyword>
<sequence>MQGSEVSFISRIREARSSIPEALTLAGLLAFAIAILSAGIYEIAGPAISIFLGFTLTLTCVIYIIARKTKPQVYDAKFQTVAFLKRGDSTPLRVRNYHFSERLSSHMRSAFAEAPALKAQWGAGFTPKEKRSQFFDPDSYEPGLRLIKEAAEYELLETLATKLSDYFNQHRGETAAIREYSRANLPDVLLSNRLFEIFSRDMADREGFDSAREGDKEEIIEGNKKIVIRVIAASSRDGRYYHHFSLTLPKDSRIYRPEGHGAGALNIQGPVVDIELRVHCQGYAASIPFSFSKHYMKMSYEEVRPLQVEVSVRITVKRRFNWRMKENVGSYGWVEPLMGRLRKDFDFEFFLQRINWESIEATIWSLKEEEGGNEASPRTADT</sequence>
<organism evidence="2 3">
    <name type="scientific">Streptomyces leeuwenhoekii</name>
    <dbReference type="NCBI Taxonomy" id="1437453"/>
    <lineage>
        <taxon>Bacteria</taxon>
        <taxon>Bacillati</taxon>
        <taxon>Actinomycetota</taxon>
        <taxon>Actinomycetes</taxon>
        <taxon>Kitasatosporales</taxon>
        <taxon>Streptomycetaceae</taxon>
        <taxon>Streptomyces</taxon>
    </lineage>
</organism>
<feature type="transmembrane region" description="Helical" evidence="1">
    <location>
        <begin position="21"/>
        <end position="41"/>
    </location>
</feature>
<feature type="transmembrane region" description="Helical" evidence="1">
    <location>
        <begin position="47"/>
        <end position="66"/>
    </location>
</feature>
<proteinExistence type="predicted"/>
<dbReference type="KEGG" id="sle:sle_40600"/>
<keyword evidence="1" id="KW-0812">Transmembrane</keyword>
<dbReference type="AlphaFoldDB" id="A0A0F7VSN8"/>
<keyword evidence="1" id="KW-1133">Transmembrane helix</keyword>
<evidence type="ECO:0000256" key="1">
    <source>
        <dbReference type="SAM" id="Phobius"/>
    </source>
</evidence>
<dbReference type="EMBL" id="LN831790">
    <property type="protein sequence ID" value="CQR63519.1"/>
    <property type="molecule type" value="Genomic_DNA"/>
</dbReference>
<dbReference type="Proteomes" id="UP000035016">
    <property type="component" value="Chromosome Chromosome"/>
</dbReference>
<evidence type="ECO:0000313" key="2">
    <source>
        <dbReference type="EMBL" id="CQR63519.1"/>
    </source>
</evidence>
<name>A0A0F7VSN8_STRLW</name>